<dbReference type="InterPro" id="IPR005836">
    <property type="entry name" value="ADP_Glu_pyroP_CS"/>
</dbReference>
<dbReference type="SUPFAM" id="SSF53448">
    <property type="entry name" value="Nucleotide-diphospho-sugar transferases"/>
    <property type="match status" value="1"/>
</dbReference>
<dbReference type="EC" id="2.7.7.27" evidence="6"/>
<keyword evidence="9" id="KW-0548">Nucleotidyltransferase</keyword>
<keyword evidence="10" id="KW-0547">Nucleotide-binding</keyword>
<evidence type="ECO:0000256" key="15">
    <source>
        <dbReference type="ARBA" id="ARBA00032494"/>
    </source>
</evidence>
<comment type="pathway">
    <text evidence="3">Glycan biosynthesis; starch biosynthesis.</text>
</comment>
<accession>A0AAD2E8Y4</accession>
<protein>
    <recommendedName>
        <fullName evidence="6">glucose-1-phosphate adenylyltransferase</fullName>
        <ecNumber evidence="6">2.7.7.27</ecNumber>
    </recommendedName>
    <alternativeName>
        <fullName evidence="15">ADP-glucose pyrophosphorylase</fullName>
    </alternativeName>
    <alternativeName>
        <fullName evidence="14">ADP-glucose synthase</fullName>
    </alternativeName>
    <alternativeName>
        <fullName evidence="13">Alpha-D-glucose-1-phosphate adenyl transferase</fullName>
    </alternativeName>
</protein>
<dbReference type="GO" id="GO:0008878">
    <property type="term" value="F:glucose-1-phosphate adenylyltransferase activity"/>
    <property type="evidence" value="ECO:0007669"/>
    <property type="project" value="UniProtKB-EC"/>
</dbReference>
<dbReference type="Gene3D" id="2.170.260.10">
    <property type="entry name" value="paz domain"/>
    <property type="match status" value="1"/>
</dbReference>
<dbReference type="Pfam" id="PF02170">
    <property type="entry name" value="PAZ"/>
    <property type="match status" value="1"/>
</dbReference>
<dbReference type="InterPro" id="IPR036085">
    <property type="entry name" value="PAZ_dom_sf"/>
</dbReference>
<comment type="function">
    <text evidence="2">This protein plays a role in synthesis of starch. It catalyzes the synthesis of the activated glycosyl donor, ADP-glucose from Glc-1-P and ATP.</text>
</comment>
<dbReference type="InterPro" id="IPR011831">
    <property type="entry name" value="ADP-Glc_PPase"/>
</dbReference>
<dbReference type="EMBL" id="OU503051">
    <property type="protein sequence ID" value="CAI9779156.1"/>
    <property type="molecule type" value="Genomic_DNA"/>
</dbReference>
<dbReference type="Pfam" id="PF00483">
    <property type="entry name" value="NTP_transferase"/>
    <property type="match status" value="1"/>
</dbReference>
<feature type="domain" description="PAZ" evidence="17">
    <location>
        <begin position="1"/>
        <end position="101"/>
    </location>
</feature>
<reference evidence="18" key="1">
    <citation type="submission" date="2023-05" db="EMBL/GenBank/DDBJ databases">
        <authorList>
            <person name="Huff M."/>
        </authorList>
    </citation>
    <scope>NUCLEOTIDE SEQUENCE</scope>
</reference>
<sequence>MLLLLIDYDSSILMDDDKKKISTRERVQRLFNKACKEQLFSLEQKNKDDAGEFQTTEVTIYDYSVNSRNIDLPYSADLPCINVGKPKRPTYFPIELCLVERRPFKQLTLGGVVPVSIEQRWRLDKTKFYVVGAGIFTGLIVALYPISVVKPRKQVGAQIETEIAVFSDNVQGKLAITRIHKANEDSESHYNGKLAEDLFASDSIQPNLPSKEERNLILETTEASPQPEIQIKYKRTLSGGLQSPRSEVPKAAILQRIDSKTAAVLWNPFNKREAQCILVFGIISLGFEPKHKFSHRETDADITVAALSMDQKHATAFGLMKIDEEGRIIEFAEKPKEEQLKAMKVHTTILGLDNERAKKMPYIASMGIYVVRKDVIINLLRDQFPGAPTFLHLSDVRNGYYI</sequence>
<organism evidence="18 19">
    <name type="scientific">Fraxinus pennsylvanica</name>
    <dbReference type="NCBI Taxonomy" id="56036"/>
    <lineage>
        <taxon>Eukaryota</taxon>
        <taxon>Viridiplantae</taxon>
        <taxon>Streptophyta</taxon>
        <taxon>Embryophyta</taxon>
        <taxon>Tracheophyta</taxon>
        <taxon>Spermatophyta</taxon>
        <taxon>Magnoliopsida</taxon>
        <taxon>eudicotyledons</taxon>
        <taxon>Gunneridae</taxon>
        <taxon>Pentapetalae</taxon>
        <taxon>asterids</taxon>
        <taxon>lamiids</taxon>
        <taxon>Lamiales</taxon>
        <taxon>Oleaceae</taxon>
        <taxon>Oleeae</taxon>
        <taxon>Fraxinus</taxon>
    </lineage>
</organism>
<evidence type="ECO:0000256" key="8">
    <source>
        <dbReference type="ARBA" id="ARBA00022679"/>
    </source>
</evidence>
<evidence type="ECO:0000256" key="16">
    <source>
        <dbReference type="SAM" id="Phobius"/>
    </source>
</evidence>
<evidence type="ECO:0000256" key="5">
    <source>
        <dbReference type="ARBA" id="ARBA00011680"/>
    </source>
</evidence>
<dbReference type="Gene3D" id="3.90.550.10">
    <property type="entry name" value="Spore Coat Polysaccharide Biosynthesis Protein SpsA, Chain A"/>
    <property type="match status" value="1"/>
</dbReference>
<dbReference type="InterPro" id="IPR005835">
    <property type="entry name" value="NTP_transferase_dom"/>
</dbReference>
<dbReference type="InterPro" id="IPR029044">
    <property type="entry name" value="Nucleotide-diphossugar_trans"/>
</dbReference>
<dbReference type="PROSITE" id="PS00810">
    <property type="entry name" value="ADP_GLC_PYROPHOSPH_3"/>
    <property type="match status" value="1"/>
</dbReference>
<keyword evidence="16" id="KW-1133">Transmembrane helix</keyword>
<dbReference type="Proteomes" id="UP000834106">
    <property type="component" value="Chromosome 16"/>
</dbReference>
<evidence type="ECO:0000256" key="9">
    <source>
        <dbReference type="ARBA" id="ARBA00022695"/>
    </source>
</evidence>
<keyword evidence="16" id="KW-0812">Transmembrane</keyword>
<comment type="subunit">
    <text evidence="5">Heterotetramer.</text>
</comment>
<evidence type="ECO:0000313" key="18">
    <source>
        <dbReference type="EMBL" id="CAI9779156.1"/>
    </source>
</evidence>
<evidence type="ECO:0000256" key="2">
    <source>
        <dbReference type="ARBA" id="ARBA00002231"/>
    </source>
</evidence>
<feature type="transmembrane region" description="Helical" evidence="16">
    <location>
        <begin position="128"/>
        <end position="146"/>
    </location>
</feature>
<dbReference type="GO" id="GO:0005524">
    <property type="term" value="F:ATP binding"/>
    <property type="evidence" value="ECO:0007669"/>
    <property type="project" value="UniProtKB-KW"/>
</dbReference>
<evidence type="ECO:0000256" key="7">
    <source>
        <dbReference type="ARBA" id="ARBA00022533"/>
    </source>
</evidence>
<name>A0AAD2E8Y4_9LAMI</name>
<keyword evidence="11" id="KW-0067">ATP-binding</keyword>
<evidence type="ECO:0000256" key="14">
    <source>
        <dbReference type="ARBA" id="ARBA00030817"/>
    </source>
</evidence>
<dbReference type="CDD" id="cd02846">
    <property type="entry name" value="PAZ_argonaute_like"/>
    <property type="match status" value="1"/>
</dbReference>
<proteinExistence type="inferred from homology"/>
<comment type="similarity">
    <text evidence="4">Belongs to the bacterial/plant glucose-1-phosphate adenylyltransferase family.</text>
</comment>
<evidence type="ECO:0000256" key="10">
    <source>
        <dbReference type="ARBA" id="ARBA00022741"/>
    </source>
</evidence>
<keyword evidence="7" id="KW-0021">Allosteric enzyme</keyword>
<evidence type="ECO:0000256" key="1">
    <source>
        <dbReference type="ARBA" id="ARBA00000956"/>
    </source>
</evidence>
<evidence type="ECO:0000256" key="3">
    <source>
        <dbReference type="ARBA" id="ARBA00004727"/>
    </source>
</evidence>
<keyword evidence="8" id="KW-0808">Transferase</keyword>
<dbReference type="PROSITE" id="PS50821">
    <property type="entry name" value="PAZ"/>
    <property type="match status" value="1"/>
</dbReference>
<dbReference type="AlphaFoldDB" id="A0AAD2E8Y4"/>
<evidence type="ECO:0000256" key="13">
    <source>
        <dbReference type="ARBA" id="ARBA00030645"/>
    </source>
</evidence>
<dbReference type="SUPFAM" id="SSF101690">
    <property type="entry name" value="PAZ domain"/>
    <property type="match status" value="1"/>
</dbReference>
<keyword evidence="19" id="KW-1185">Reference proteome</keyword>
<dbReference type="PANTHER" id="PTHR43523">
    <property type="entry name" value="GLUCOSE-1-PHOSPHATE ADENYLYLTRANSFERASE-RELATED"/>
    <property type="match status" value="1"/>
</dbReference>
<evidence type="ECO:0000256" key="6">
    <source>
        <dbReference type="ARBA" id="ARBA00012460"/>
    </source>
</evidence>
<comment type="catalytic activity">
    <reaction evidence="1">
        <text>alpha-D-glucose 1-phosphate + ATP + H(+) = ADP-alpha-D-glucose + diphosphate</text>
        <dbReference type="Rhea" id="RHEA:12120"/>
        <dbReference type="ChEBI" id="CHEBI:15378"/>
        <dbReference type="ChEBI" id="CHEBI:30616"/>
        <dbReference type="ChEBI" id="CHEBI:33019"/>
        <dbReference type="ChEBI" id="CHEBI:57498"/>
        <dbReference type="ChEBI" id="CHEBI:58601"/>
        <dbReference type="EC" id="2.7.7.27"/>
    </reaction>
</comment>
<dbReference type="GO" id="GO:0019252">
    <property type="term" value="P:starch biosynthetic process"/>
    <property type="evidence" value="ECO:0007669"/>
    <property type="project" value="UniProtKB-KW"/>
</dbReference>
<evidence type="ECO:0000259" key="17">
    <source>
        <dbReference type="PROSITE" id="PS50821"/>
    </source>
</evidence>
<dbReference type="PANTHER" id="PTHR43523:SF12">
    <property type="entry name" value="GLUCOSE-1-PHOSPHATE ADENYLYLTRANSFERASE LARGE SUBUNIT 1, CHLOROPLASTIC-RELATED"/>
    <property type="match status" value="1"/>
</dbReference>
<evidence type="ECO:0000256" key="4">
    <source>
        <dbReference type="ARBA" id="ARBA00010443"/>
    </source>
</evidence>
<evidence type="ECO:0000313" key="19">
    <source>
        <dbReference type="Proteomes" id="UP000834106"/>
    </source>
</evidence>
<keyword evidence="16" id="KW-0472">Membrane</keyword>
<evidence type="ECO:0000256" key="11">
    <source>
        <dbReference type="ARBA" id="ARBA00022840"/>
    </source>
</evidence>
<evidence type="ECO:0000256" key="12">
    <source>
        <dbReference type="ARBA" id="ARBA00022922"/>
    </source>
</evidence>
<keyword evidence="12" id="KW-0750">Starch biosynthesis</keyword>
<dbReference type="GO" id="GO:0003723">
    <property type="term" value="F:RNA binding"/>
    <property type="evidence" value="ECO:0007669"/>
    <property type="project" value="InterPro"/>
</dbReference>
<dbReference type="GO" id="GO:0005978">
    <property type="term" value="P:glycogen biosynthetic process"/>
    <property type="evidence" value="ECO:0007669"/>
    <property type="project" value="InterPro"/>
</dbReference>
<dbReference type="InterPro" id="IPR003100">
    <property type="entry name" value="PAZ_dom"/>
</dbReference>
<gene>
    <name evidence="18" type="ORF">FPE_LOCUS26586</name>
</gene>